<evidence type="ECO:0000313" key="1">
    <source>
        <dbReference type="EMBL" id="CCF85256.1"/>
    </source>
</evidence>
<dbReference type="Proteomes" id="UP000004221">
    <property type="component" value="Unassembled WGS sequence"/>
</dbReference>
<proteinExistence type="predicted"/>
<comment type="caution">
    <text evidence="1">The sequence shown here is derived from an EMBL/GenBank/DDBJ whole genome shotgun (WGS) entry which is preliminary data.</text>
</comment>
<gene>
    <name evidence="1" type="ORF">NITHO_4710011</name>
</gene>
<reference evidence="1 2" key="1">
    <citation type="journal article" date="2012" name="ISME J.">
        <title>Nitrification expanded: discovery, physiology and genomics of a nitrite-oxidizing bacterium from the phylum Chloroflexi.</title>
        <authorList>
            <person name="Sorokin D.Y."/>
            <person name="Lucker S."/>
            <person name="Vejmelkova D."/>
            <person name="Kostrikina N.A."/>
            <person name="Kleerebezem R."/>
            <person name="Rijpstra W.I."/>
            <person name="Damste J.S."/>
            <person name="Le Paslier D."/>
            <person name="Muyzer G."/>
            <person name="Wagner M."/>
            <person name="van Loosdrecht M.C."/>
            <person name="Daims H."/>
        </authorList>
    </citation>
    <scope>NUCLEOTIDE SEQUENCE [LARGE SCALE GENOMIC DNA]</scope>
    <source>
        <strain evidence="2">none</strain>
    </source>
</reference>
<dbReference type="EMBL" id="CAGS01000414">
    <property type="protein sequence ID" value="CCF85256.1"/>
    <property type="molecule type" value="Genomic_DNA"/>
</dbReference>
<name>I4EKP4_9BACT</name>
<organism evidence="1 2">
    <name type="scientific">Nitrolancea hollandica Lb</name>
    <dbReference type="NCBI Taxonomy" id="1129897"/>
    <lineage>
        <taxon>Bacteria</taxon>
        <taxon>Pseudomonadati</taxon>
        <taxon>Thermomicrobiota</taxon>
        <taxon>Thermomicrobia</taxon>
        <taxon>Sphaerobacterales</taxon>
        <taxon>Sphaerobacterineae</taxon>
        <taxon>Sphaerobacteraceae</taxon>
        <taxon>Nitrolancea</taxon>
    </lineage>
</organism>
<protein>
    <submittedName>
        <fullName evidence="1">Uncharacterized protein</fullName>
    </submittedName>
</protein>
<sequence>MAGDAFPRTGHDPAWGFEPARLPLTTFPFVILSETKDLVLKRFFASAQNDEKFCPTSWEK</sequence>
<keyword evidence="2" id="KW-1185">Reference proteome</keyword>
<accession>I4EKP4</accession>
<evidence type="ECO:0000313" key="2">
    <source>
        <dbReference type="Proteomes" id="UP000004221"/>
    </source>
</evidence>
<dbReference type="AlphaFoldDB" id="I4EKP4"/>